<dbReference type="HAMAP" id="MF_00278">
    <property type="entry name" value="HisH"/>
    <property type="match status" value="1"/>
</dbReference>
<dbReference type="GO" id="GO:0000107">
    <property type="term" value="F:imidazoleglycerol-phosphate synthase activity"/>
    <property type="evidence" value="ECO:0007669"/>
    <property type="project" value="UniProtKB-UniRule"/>
</dbReference>
<comment type="catalytic activity">
    <reaction evidence="8 10">
        <text>5-[(5-phospho-1-deoxy-D-ribulos-1-ylimino)methylamino]-1-(5-phospho-beta-D-ribosyl)imidazole-4-carboxamide + L-glutamine = D-erythro-1-(imidazol-4-yl)glycerol 3-phosphate + 5-amino-1-(5-phospho-beta-D-ribosyl)imidazole-4-carboxamide + L-glutamate + H(+)</text>
        <dbReference type="Rhea" id="RHEA:24793"/>
        <dbReference type="ChEBI" id="CHEBI:15378"/>
        <dbReference type="ChEBI" id="CHEBI:29985"/>
        <dbReference type="ChEBI" id="CHEBI:58278"/>
        <dbReference type="ChEBI" id="CHEBI:58359"/>
        <dbReference type="ChEBI" id="CHEBI:58475"/>
        <dbReference type="ChEBI" id="CHEBI:58525"/>
        <dbReference type="EC" id="4.3.2.10"/>
    </reaction>
</comment>
<evidence type="ECO:0000259" key="12">
    <source>
        <dbReference type="Pfam" id="PF00117"/>
    </source>
</evidence>
<dbReference type="GO" id="GO:0000105">
    <property type="term" value="P:L-histidine biosynthetic process"/>
    <property type="evidence" value="ECO:0007669"/>
    <property type="project" value="UniProtKB-UniRule"/>
</dbReference>
<evidence type="ECO:0000256" key="6">
    <source>
        <dbReference type="ARBA" id="ARBA00023102"/>
    </source>
</evidence>
<dbReference type="PANTHER" id="PTHR42701">
    <property type="entry name" value="IMIDAZOLE GLYCEROL PHOSPHATE SYNTHASE SUBUNIT HISH"/>
    <property type="match status" value="1"/>
</dbReference>
<dbReference type="Proteomes" id="UP000007881">
    <property type="component" value="Chromosome"/>
</dbReference>
<keyword evidence="14" id="KW-1185">Reference proteome</keyword>
<keyword evidence="13" id="KW-0328">Glycosyltransferase</keyword>
<evidence type="ECO:0000256" key="4">
    <source>
        <dbReference type="ARBA" id="ARBA00022801"/>
    </source>
</evidence>
<keyword evidence="13" id="KW-0808">Transferase</keyword>
<dbReference type="AlphaFoldDB" id="I0IER8"/>
<evidence type="ECO:0000256" key="5">
    <source>
        <dbReference type="ARBA" id="ARBA00022962"/>
    </source>
</evidence>
<dbReference type="CDD" id="cd01748">
    <property type="entry name" value="GATase1_IGP_Synthase"/>
    <property type="match status" value="1"/>
</dbReference>
<dbReference type="SUPFAM" id="SSF52317">
    <property type="entry name" value="Class I glutamine amidotransferase-like"/>
    <property type="match status" value="1"/>
</dbReference>
<comment type="pathway">
    <text evidence="1 10">Amino-acid biosynthesis; L-histidine biosynthesis; L-histidine from 5-phospho-alpha-D-ribose 1-diphosphate: step 5/9.</text>
</comment>
<feature type="active site" description="Nucleophile" evidence="10 11">
    <location>
        <position position="84"/>
    </location>
</feature>
<comment type="subunit">
    <text evidence="2 10">Heterodimer of HisH and HisF.</text>
</comment>
<dbReference type="KEGG" id="phm:PSMK_15970"/>
<dbReference type="EC" id="4.3.2.10" evidence="10"/>
<evidence type="ECO:0000256" key="11">
    <source>
        <dbReference type="PIRSR" id="PIRSR000495-1"/>
    </source>
</evidence>
<dbReference type="EC" id="3.5.1.2" evidence="10"/>
<dbReference type="InterPro" id="IPR029062">
    <property type="entry name" value="Class_I_gatase-like"/>
</dbReference>
<proteinExistence type="inferred from homology"/>
<keyword evidence="6 10" id="KW-0368">Histidine biosynthesis</keyword>
<protein>
    <recommendedName>
        <fullName evidence="10">Imidazole glycerol phosphate synthase subunit HisH</fullName>
        <ecNumber evidence="10">4.3.2.10</ecNumber>
    </recommendedName>
    <alternativeName>
        <fullName evidence="10">IGP synthase glutaminase subunit</fullName>
        <ecNumber evidence="10">3.5.1.2</ecNumber>
    </alternativeName>
    <alternativeName>
        <fullName evidence="10">IGP synthase subunit HisH</fullName>
    </alternativeName>
    <alternativeName>
        <fullName evidence="10">ImGP synthase subunit HisH</fullName>
        <shortName evidence="10">IGPS subunit HisH</shortName>
    </alternativeName>
</protein>
<evidence type="ECO:0000256" key="10">
    <source>
        <dbReference type="HAMAP-Rule" id="MF_00278"/>
    </source>
</evidence>
<keyword evidence="10" id="KW-0963">Cytoplasm</keyword>
<dbReference type="GO" id="GO:0004359">
    <property type="term" value="F:glutaminase activity"/>
    <property type="evidence" value="ECO:0007669"/>
    <property type="project" value="UniProtKB-EC"/>
</dbReference>
<evidence type="ECO:0000313" key="14">
    <source>
        <dbReference type="Proteomes" id="UP000007881"/>
    </source>
</evidence>
<dbReference type="Gene3D" id="3.40.50.880">
    <property type="match status" value="1"/>
</dbReference>
<dbReference type="eggNOG" id="COG0118">
    <property type="taxonomic scope" value="Bacteria"/>
</dbReference>
<feature type="active site" evidence="10 11">
    <location>
        <position position="207"/>
    </location>
</feature>
<sequence length="227" mass="23355">MSAGGRSISILDYGLGNLRSVEKALLRLGFRARRVRRAGDPAEGPLLLPGVGNFADAMAKLHALSLAEPLKAQAAAGRPILGVCLGMQLLFERSDEDAEGPEGTPGLGLLPGRVVPLSGGVDPRGRRLKVPQMGWNTLRFGRGPRADALAAAARSADPPGSGDPAVYFVHGYHAEPADPADVLATTDHGGAVVAIAGRGNVLGMQFHPEKSQAVGLALLRAAAGLLS</sequence>
<keyword evidence="5 10" id="KW-0315">Glutamine amidotransferase</keyword>
<dbReference type="HOGENOM" id="CLU_071837_2_2_0"/>
<dbReference type="RefSeq" id="WP_014436974.1">
    <property type="nucleotide sequence ID" value="NC_017080.1"/>
</dbReference>
<evidence type="ECO:0000313" key="13">
    <source>
        <dbReference type="EMBL" id="BAM03756.1"/>
    </source>
</evidence>
<gene>
    <name evidence="10 13" type="primary">hisH</name>
    <name evidence="13" type="ordered locus">PSMK_15970</name>
</gene>
<dbReference type="Pfam" id="PF00117">
    <property type="entry name" value="GATase"/>
    <property type="match status" value="1"/>
</dbReference>
<comment type="subcellular location">
    <subcellularLocation>
        <location evidence="10">Cytoplasm</location>
    </subcellularLocation>
</comment>
<keyword evidence="4 10" id="KW-0378">Hydrolase</keyword>
<comment type="function">
    <text evidence="10">IGPS catalyzes the conversion of PRFAR and glutamine to IGP, AICAR and glutamate. The HisH subunit catalyzes the hydrolysis of glutamine to glutamate and ammonia as part of the synthesis of IGP and AICAR. The resulting ammonia molecule is channeled to the active site of HisF.</text>
</comment>
<dbReference type="InterPro" id="IPR017926">
    <property type="entry name" value="GATASE"/>
</dbReference>
<dbReference type="GO" id="GO:0005737">
    <property type="term" value="C:cytoplasm"/>
    <property type="evidence" value="ECO:0007669"/>
    <property type="project" value="UniProtKB-SubCell"/>
</dbReference>
<name>I0IER8_PHYMF</name>
<dbReference type="UniPathway" id="UPA00031">
    <property type="reaction ID" value="UER00010"/>
</dbReference>
<reference evidence="13 14" key="1">
    <citation type="submission" date="2012-02" db="EMBL/GenBank/DDBJ databases">
        <title>Complete genome sequence of Phycisphaera mikurensis NBRC 102666.</title>
        <authorList>
            <person name="Ankai A."/>
            <person name="Hosoyama A."/>
            <person name="Terui Y."/>
            <person name="Sekine M."/>
            <person name="Fukai R."/>
            <person name="Kato Y."/>
            <person name="Nakamura S."/>
            <person name="Yamada-Narita S."/>
            <person name="Kawakoshi A."/>
            <person name="Fukunaga Y."/>
            <person name="Yamazaki S."/>
            <person name="Fujita N."/>
        </authorList>
    </citation>
    <scope>NUCLEOTIDE SEQUENCE [LARGE SCALE GENOMIC DNA]</scope>
    <source>
        <strain evidence="14">NBRC 102666 / KCTC 22515 / FYK2301M01</strain>
    </source>
</reference>
<dbReference type="PROSITE" id="PS51273">
    <property type="entry name" value="GATASE_TYPE_1"/>
    <property type="match status" value="1"/>
</dbReference>
<evidence type="ECO:0000256" key="2">
    <source>
        <dbReference type="ARBA" id="ARBA00011152"/>
    </source>
</evidence>
<evidence type="ECO:0000256" key="8">
    <source>
        <dbReference type="ARBA" id="ARBA00047838"/>
    </source>
</evidence>
<dbReference type="STRING" id="1142394.PSMK_15970"/>
<evidence type="ECO:0000256" key="3">
    <source>
        <dbReference type="ARBA" id="ARBA00022605"/>
    </source>
</evidence>
<keyword evidence="7 10" id="KW-0456">Lyase</keyword>
<dbReference type="OrthoDB" id="9807137at2"/>
<dbReference type="EMBL" id="AP012338">
    <property type="protein sequence ID" value="BAM03756.1"/>
    <property type="molecule type" value="Genomic_DNA"/>
</dbReference>
<evidence type="ECO:0000256" key="9">
    <source>
        <dbReference type="ARBA" id="ARBA00049534"/>
    </source>
</evidence>
<keyword evidence="3 10" id="KW-0028">Amino-acid biosynthesis</keyword>
<dbReference type="PIRSF" id="PIRSF000495">
    <property type="entry name" value="Amidotransf_hisH"/>
    <property type="match status" value="1"/>
</dbReference>
<dbReference type="InterPro" id="IPR010139">
    <property type="entry name" value="Imidazole-glycPsynth_HisH"/>
</dbReference>
<dbReference type="PANTHER" id="PTHR42701:SF1">
    <property type="entry name" value="IMIDAZOLE GLYCEROL PHOSPHATE SYNTHASE SUBUNIT HISH"/>
    <property type="match status" value="1"/>
</dbReference>
<dbReference type="PATRIC" id="fig|1142394.8.peg.1642"/>
<comment type="catalytic activity">
    <reaction evidence="9 10">
        <text>L-glutamine + H2O = L-glutamate + NH4(+)</text>
        <dbReference type="Rhea" id="RHEA:15889"/>
        <dbReference type="ChEBI" id="CHEBI:15377"/>
        <dbReference type="ChEBI" id="CHEBI:28938"/>
        <dbReference type="ChEBI" id="CHEBI:29985"/>
        <dbReference type="ChEBI" id="CHEBI:58359"/>
        <dbReference type="EC" id="3.5.1.2"/>
    </reaction>
</comment>
<evidence type="ECO:0000256" key="7">
    <source>
        <dbReference type="ARBA" id="ARBA00023239"/>
    </source>
</evidence>
<dbReference type="NCBIfam" id="TIGR01855">
    <property type="entry name" value="IMP_synth_hisH"/>
    <property type="match status" value="1"/>
</dbReference>
<organism evidence="13 14">
    <name type="scientific">Phycisphaera mikurensis (strain NBRC 102666 / KCTC 22515 / FYK2301M01)</name>
    <dbReference type="NCBI Taxonomy" id="1142394"/>
    <lineage>
        <taxon>Bacteria</taxon>
        <taxon>Pseudomonadati</taxon>
        <taxon>Planctomycetota</taxon>
        <taxon>Phycisphaerae</taxon>
        <taxon>Phycisphaerales</taxon>
        <taxon>Phycisphaeraceae</taxon>
        <taxon>Phycisphaera</taxon>
    </lineage>
</organism>
<feature type="domain" description="Glutamine amidotransferase" evidence="12">
    <location>
        <begin position="10"/>
        <end position="212"/>
    </location>
</feature>
<evidence type="ECO:0000256" key="1">
    <source>
        <dbReference type="ARBA" id="ARBA00005091"/>
    </source>
</evidence>
<dbReference type="GO" id="GO:0016829">
    <property type="term" value="F:lyase activity"/>
    <property type="evidence" value="ECO:0007669"/>
    <property type="project" value="UniProtKB-KW"/>
</dbReference>
<feature type="active site" evidence="10 11">
    <location>
        <position position="209"/>
    </location>
</feature>
<accession>I0IER8</accession>